<proteinExistence type="predicted"/>
<reference evidence="1" key="2">
    <citation type="journal article" date="2015" name="Data Brief">
        <title>Shoot transcriptome of the giant reed, Arundo donax.</title>
        <authorList>
            <person name="Barrero R.A."/>
            <person name="Guerrero F.D."/>
            <person name="Moolhuijzen P."/>
            <person name="Goolsby J.A."/>
            <person name="Tidwell J."/>
            <person name="Bellgard S.E."/>
            <person name="Bellgard M.I."/>
        </authorList>
    </citation>
    <scope>NUCLEOTIDE SEQUENCE</scope>
    <source>
        <tissue evidence="1">Shoot tissue taken approximately 20 cm above the soil surface</tissue>
    </source>
</reference>
<organism evidence="1">
    <name type="scientific">Arundo donax</name>
    <name type="common">Giant reed</name>
    <name type="synonym">Donax arundinaceus</name>
    <dbReference type="NCBI Taxonomy" id="35708"/>
    <lineage>
        <taxon>Eukaryota</taxon>
        <taxon>Viridiplantae</taxon>
        <taxon>Streptophyta</taxon>
        <taxon>Embryophyta</taxon>
        <taxon>Tracheophyta</taxon>
        <taxon>Spermatophyta</taxon>
        <taxon>Magnoliopsida</taxon>
        <taxon>Liliopsida</taxon>
        <taxon>Poales</taxon>
        <taxon>Poaceae</taxon>
        <taxon>PACMAD clade</taxon>
        <taxon>Arundinoideae</taxon>
        <taxon>Arundineae</taxon>
        <taxon>Arundo</taxon>
    </lineage>
</organism>
<protein>
    <submittedName>
        <fullName evidence="1">Uncharacterized protein</fullName>
    </submittedName>
</protein>
<evidence type="ECO:0000313" key="1">
    <source>
        <dbReference type="EMBL" id="JAD46782.1"/>
    </source>
</evidence>
<reference evidence="1" key="1">
    <citation type="submission" date="2014-09" db="EMBL/GenBank/DDBJ databases">
        <authorList>
            <person name="Magalhaes I.L.F."/>
            <person name="Oliveira U."/>
            <person name="Santos F.R."/>
            <person name="Vidigal T.H.D.A."/>
            <person name="Brescovit A.D."/>
            <person name="Santos A.J."/>
        </authorList>
    </citation>
    <scope>NUCLEOTIDE SEQUENCE</scope>
    <source>
        <tissue evidence="1">Shoot tissue taken approximately 20 cm above the soil surface</tissue>
    </source>
</reference>
<dbReference type="EMBL" id="GBRH01251113">
    <property type="protein sequence ID" value="JAD46782.1"/>
    <property type="molecule type" value="Transcribed_RNA"/>
</dbReference>
<sequence length="38" mass="4060">MSLANALSKSLRSMAVPAAAASRILPRTNLTSCSRAWR</sequence>
<dbReference type="AlphaFoldDB" id="A0A0A9AI54"/>
<name>A0A0A9AI54_ARUDO</name>
<accession>A0A0A9AI54</accession>